<dbReference type="AlphaFoldDB" id="A0A914BZJ8"/>
<organism evidence="8 9">
    <name type="scientific">Acrobeloides nanus</name>
    <dbReference type="NCBI Taxonomy" id="290746"/>
    <lineage>
        <taxon>Eukaryota</taxon>
        <taxon>Metazoa</taxon>
        <taxon>Ecdysozoa</taxon>
        <taxon>Nematoda</taxon>
        <taxon>Chromadorea</taxon>
        <taxon>Rhabditida</taxon>
        <taxon>Tylenchina</taxon>
        <taxon>Cephalobomorpha</taxon>
        <taxon>Cephaloboidea</taxon>
        <taxon>Cephalobidae</taxon>
        <taxon>Acrobeloides</taxon>
    </lineage>
</organism>
<reference evidence="9" key="1">
    <citation type="submission" date="2022-11" db="UniProtKB">
        <authorList>
            <consortium name="WormBaseParasite"/>
        </authorList>
    </citation>
    <scope>IDENTIFICATION</scope>
</reference>
<evidence type="ECO:0000256" key="2">
    <source>
        <dbReference type="ARBA" id="ARBA00022692"/>
    </source>
</evidence>
<comment type="subcellular location">
    <subcellularLocation>
        <location evidence="1">Membrane</location>
        <topology evidence="1">Single-pass type I membrane protein</topology>
    </subcellularLocation>
</comment>
<evidence type="ECO:0000256" key="5">
    <source>
        <dbReference type="SAM" id="MobiDB-lite"/>
    </source>
</evidence>
<feature type="compositionally biased region" description="Low complexity" evidence="5">
    <location>
        <begin position="393"/>
        <end position="413"/>
    </location>
</feature>
<proteinExistence type="predicted"/>
<evidence type="ECO:0000256" key="3">
    <source>
        <dbReference type="ARBA" id="ARBA00022729"/>
    </source>
</evidence>
<feature type="signal peptide" evidence="7">
    <location>
        <begin position="1"/>
        <end position="23"/>
    </location>
</feature>
<dbReference type="WBParaSite" id="ACRNAN_Path_1333.g5243.t1">
    <property type="protein sequence ID" value="ACRNAN_Path_1333.g5243.t1"/>
    <property type="gene ID" value="ACRNAN_Path_1333.g5243"/>
</dbReference>
<evidence type="ECO:0000256" key="4">
    <source>
        <dbReference type="ARBA" id="ARBA00022989"/>
    </source>
</evidence>
<keyword evidence="3 7" id="KW-0732">Signal</keyword>
<evidence type="ECO:0000256" key="7">
    <source>
        <dbReference type="SAM" id="SignalP"/>
    </source>
</evidence>
<protein>
    <submittedName>
        <fullName evidence="9">Plexin domain-containing protein 2</fullName>
    </submittedName>
</protein>
<sequence>MLLRIFVPFIAFLLLNLLQVTLQSISSSFNYDFQPPGFIPLHPSSRVKRVRRQIFTNDEGEDIDMWETPPPANFTVESEDDNISEHCADPSNGSSTCKSEHTYYEMKIYSNNTQKIAESYVNMDEWLKRPEITGAPNHDQLISSYRKAANVKLSFQFPFYGHRLANITIATGGFVYVGDQTHSWLAATQYIAPLMANFDTLSDNSTIKYGFDGVKMIVEWANVRLRDNKEAGPFTFQMQLLKNGDIYFIYKDVPINVSSIKDHNHPCKLGISDAYLFNHKISHSDSKLSAIHVKRVIHEYHRISVPMDRITNNTVVILTALPNCLDFLTCGECSNATLKSFNCSWCQSKENGEKPFCSDDDGLHRRRQEWVEGNCGLKNREVYCDSLSHDGSPSDTSATSTTNPPNNASTTTEPPHPDSVVPLSGDGKKGAVEKPQEETTAGGGLTFLVVFLALVISGTAWVIYAYYNPHTPSGQFLIKYRPSKWQIPSSHVRYSASLHM</sequence>
<keyword evidence="6" id="KW-0472">Membrane</keyword>
<feature type="region of interest" description="Disordered" evidence="5">
    <location>
        <begin position="388"/>
        <end position="439"/>
    </location>
</feature>
<keyword evidence="2 6" id="KW-0812">Transmembrane</keyword>
<evidence type="ECO:0000256" key="6">
    <source>
        <dbReference type="SAM" id="Phobius"/>
    </source>
</evidence>
<dbReference type="InterPro" id="IPR031152">
    <property type="entry name" value="PLXDC"/>
</dbReference>
<feature type="transmembrane region" description="Helical" evidence="6">
    <location>
        <begin position="445"/>
        <end position="467"/>
    </location>
</feature>
<dbReference type="PANTHER" id="PTHR13055:SF12">
    <property type="entry name" value="LD40707P"/>
    <property type="match status" value="1"/>
</dbReference>
<feature type="compositionally biased region" description="Basic and acidic residues" evidence="5">
    <location>
        <begin position="426"/>
        <end position="437"/>
    </location>
</feature>
<dbReference type="PANTHER" id="PTHR13055">
    <property type="entry name" value="TUMOR ENDOTHELIAL MARKER 7 RELATED"/>
    <property type="match status" value="1"/>
</dbReference>
<evidence type="ECO:0000313" key="8">
    <source>
        <dbReference type="Proteomes" id="UP000887540"/>
    </source>
</evidence>
<dbReference type="Proteomes" id="UP000887540">
    <property type="component" value="Unplaced"/>
</dbReference>
<name>A0A914BZJ8_9BILA</name>
<feature type="chain" id="PRO_5036765826" evidence="7">
    <location>
        <begin position="24"/>
        <end position="500"/>
    </location>
</feature>
<evidence type="ECO:0000313" key="9">
    <source>
        <dbReference type="WBParaSite" id="ACRNAN_Path_1333.g5243.t1"/>
    </source>
</evidence>
<keyword evidence="8" id="KW-1185">Reference proteome</keyword>
<evidence type="ECO:0000256" key="1">
    <source>
        <dbReference type="ARBA" id="ARBA00004479"/>
    </source>
</evidence>
<dbReference type="GO" id="GO:0016020">
    <property type="term" value="C:membrane"/>
    <property type="evidence" value="ECO:0007669"/>
    <property type="project" value="UniProtKB-SubCell"/>
</dbReference>
<accession>A0A914BZJ8</accession>
<keyword evidence="4 6" id="KW-1133">Transmembrane helix</keyword>